<evidence type="ECO:0000256" key="5">
    <source>
        <dbReference type="ARBA" id="ARBA00022679"/>
    </source>
</evidence>
<evidence type="ECO:0000256" key="2">
    <source>
        <dbReference type="ARBA" id="ARBA00004792"/>
    </source>
</evidence>
<dbReference type="CDD" id="cd00833">
    <property type="entry name" value="PKS"/>
    <property type="match status" value="3"/>
</dbReference>
<dbReference type="InterPro" id="IPR020807">
    <property type="entry name" value="PKS_DH"/>
</dbReference>
<feature type="domain" description="Carrier" evidence="11">
    <location>
        <begin position="2006"/>
        <end position="2084"/>
    </location>
</feature>
<dbReference type="FunFam" id="1.10.1200.10:FF:000007">
    <property type="entry name" value="Probable polyketide synthase pks17"/>
    <property type="match status" value="2"/>
</dbReference>
<dbReference type="Pfam" id="PF08659">
    <property type="entry name" value="KR"/>
    <property type="match status" value="2"/>
</dbReference>
<dbReference type="InterPro" id="IPR016039">
    <property type="entry name" value="Thiolase-like"/>
</dbReference>
<dbReference type="SUPFAM" id="SSF51735">
    <property type="entry name" value="NAD(P)-binding Rossmann-fold domains"/>
    <property type="match status" value="6"/>
</dbReference>
<dbReference type="Pfam" id="PF02801">
    <property type="entry name" value="Ketoacyl-synt_C"/>
    <property type="match status" value="3"/>
</dbReference>
<evidence type="ECO:0000259" key="13">
    <source>
        <dbReference type="PROSITE" id="PS52019"/>
    </source>
</evidence>
<dbReference type="InterPro" id="IPR036736">
    <property type="entry name" value="ACP-like_sf"/>
</dbReference>
<feature type="region of interest" description="N-terminal hotdog fold" evidence="9">
    <location>
        <begin position="936"/>
        <end position="1060"/>
    </location>
</feature>
<dbReference type="InterPro" id="IPR014031">
    <property type="entry name" value="Ketoacyl_synth_C"/>
</dbReference>
<evidence type="ECO:0000256" key="6">
    <source>
        <dbReference type="ARBA" id="ARBA00023194"/>
    </source>
</evidence>
<reference evidence="14 15" key="1">
    <citation type="submission" date="2019-07" db="EMBL/GenBank/DDBJ databases">
        <title>R&amp;d 2014.</title>
        <authorList>
            <person name="Klenk H.-P."/>
        </authorList>
    </citation>
    <scope>NUCLEOTIDE SEQUENCE [LARGE SCALE GENOMIC DNA]</scope>
    <source>
        <strain evidence="14 15">DSM 43912</strain>
    </source>
</reference>
<dbReference type="FunFam" id="3.90.180.10:FF:000032">
    <property type="entry name" value="Probable polyketide synthase pks1"/>
    <property type="match status" value="2"/>
</dbReference>
<keyword evidence="7" id="KW-0511">Multifunctional enzyme</keyword>
<comment type="pathway">
    <text evidence="2">Antibiotic biosynthesis.</text>
</comment>
<dbReference type="SUPFAM" id="SSF55048">
    <property type="entry name" value="Probable ACP-binding domain of malonyl-CoA ACP transacylase"/>
    <property type="match status" value="2"/>
</dbReference>
<feature type="region of interest" description="C-terminal hotdog fold" evidence="9">
    <location>
        <begin position="3149"/>
        <end position="3286"/>
    </location>
</feature>
<organism evidence="14 15">
    <name type="scientific">Micromonospora sagamiensis</name>
    <dbReference type="NCBI Taxonomy" id="47875"/>
    <lineage>
        <taxon>Bacteria</taxon>
        <taxon>Bacillati</taxon>
        <taxon>Actinomycetota</taxon>
        <taxon>Actinomycetes</taxon>
        <taxon>Micromonosporales</taxon>
        <taxon>Micromonosporaceae</taxon>
        <taxon>Micromonospora</taxon>
    </lineage>
</organism>
<dbReference type="GO" id="GO:0004315">
    <property type="term" value="F:3-oxoacyl-[acyl-carrier-protein] synthase activity"/>
    <property type="evidence" value="ECO:0007669"/>
    <property type="project" value="InterPro"/>
</dbReference>
<dbReference type="PROSITE" id="PS50075">
    <property type="entry name" value="CARRIER"/>
    <property type="match status" value="2"/>
</dbReference>
<dbReference type="PROSITE" id="PS52004">
    <property type="entry name" value="KS3_2"/>
    <property type="match status" value="3"/>
</dbReference>
<dbReference type="Gene3D" id="3.90.180.10">
    <property type="entry name" value="Medium-chain alcohol dehydrogenases, catalytic domain"/>
    <property type="match status" value="2"/>
</dbReference>
<dbReference type="InterPro" id="IPR016036">
    <property type="entry name" value="Malonyl_transacylase_ACP-bd"/>
</dbReference>
<dbReference type="InterPro" id="IPR050091">
    <property type="entry name" value="PKS_NRPS_Biosynth_Enz"/>
</dbReference>
<dbReference type="Gene3D" id="3.30.70.3290">
    <property type="match status" value="2"/>
</dbReference>
<dbReference type="RefSeq" id="WP_222433323.1">
    <property type="nucleotide sequence ID" value="NZ_VLLP01000001.1"/>
</dbReference>
<dbReference type="InterPro" id="IPR001227">
    <property type="entry name" value="Ac_transferase_dom_sf"/>
</dbReference>
<dbReference type="InterPro" id="IPR020806">
    <property type="entry name" value="PKS_PP-bd"/>
</dbReference>
<dbReference type="SMART" id="SM00823">
    <property type="entry name" value="PKS_PP"/>
    <property type="match status" value="2"/>
</dbReference>
<dbReference type="Pfam" id="PF21089">
    <property type="entry name" value="PKS_DH_N"/>
    <property type="match status" value="2"/>
</dbReference>
<dbReference type="SMART" id="SM00826">
    <property type="entry name" value="PKS_DH"/>
    <property type="match status" value="2"/>
</dbReference>
<dbReference type="Pfam" id="PF22953">
    <property type="entry name" value="SpnB_Rossmann"/>
    <property type="match status" value="2"/>
</dbReference>
<dbReference type="PANTHER" id="PTHR43775">
    <property type="entry name" value="FATTY ACID SYNTHASE"/>
    <property type="match status" value="1"/>
</dbReference>
<dbReference type="InterPro" id="IPR049900">
    <property type="entry name" value="PKS_mFAS_DH"/>
</dbReference>
<dbReference type="InterPro" id="IPR018201">
    <property type="entry name" value="Ketoacyl_synth_AS"/>
</dbReference>
<dbReference type="Gene3D" id="3.40.47.10">
    <property type="match status" value="3"/>
</dbReference>
<dbReference type="PROSITE" id="PS00606">
    <property type="entry name" value="KS3_1"/>
    <property type="match status" value="3"/>
</dbReference>
<dbReference type="SUPFAM" id="SSF53901">
    <property type="entry name" value="Thiolase-like"/>
    <property type="match status" value="3"/>
</dbReference>
<dbReference type="InterPro" id="IPR049551">
    <property type="entry name" value="PKS_DH_C"/>
</dbReference>
<dbReference type="Pfam" id="PF08990">
    <property type="entry name" value="Docking"/>
    <property type="match status" value="1"/>
</dbReference>
<feature type="region of interest" description="C-terminal hotdog fold" evidence="9">
    <location>
        <begin position="1071"/>
        <end position="1206"/>
    </location>
</feature>
<keyword evidence="15" id="KW-1185">Reference proteome</keyword>
<dbReference type="InterPro" id="IPR032821">
    <property type="entry name" value="PKS_assoc"/>
</dbReference>
<dbReference type="InterPro" id="IPR013968">
    <property type="entry name" value="PKS_KR"/>
</dbReference>
<evidence type="ECO:0000259" key="11">
    <source>
        <dbReference type="PROSITE" id="PS50075"/>
    </source>
</evidence>
<feature type="compositionally biased region" description="Basic residues" evidence="10">
    <location>
        <begin position="4617"/>
        <end position="4633"/>
    </location>
</feature>
<dbReference type="InterPro" id="IPR014043">
    <property type="entry name" value="Acyl_transferase_dom"/>
</dbReference>
<feature type="domain" description="PKS/mFAS DH" evidence="13">
    <location>
        <begin position="3016"/>
        <end position="3286"/>
    </location>
</feature>
<protein>
    <submittedName>
        <fullName evidence="14">Candicidin polyketide synthase FscE</fullName>
    </submittedName>
</protein>
<gene>
    <name evidence="14" type="ORF">JD81_03239</name>
</gene>
<comment type="caution">
    <text evidence="14">The sequence shown here is derived from an EMBL/GenBank/DDBJ whole genome shotgun (WGS) entry which is preliminary data.</text>
</comment>
<dbReference type="InterPro" id="IPR057326">
    <property type="entry name" value="KR_dom"/>
</dbReference>
<dbReference type="GO" id="GO:0006633">
    <property type="term" value="P:fatty acid biosynthetic process"/>
    <property type="evidence" value="ECO:0007669"/>
    <property type="project" value="InterPro"/>
</dbReference>
<dbReference type="Pfam" id="PF13602">
    <property type="entry name" value="ADH_zinc_N_2"/>
    <property type="match status" value="2"/>
</dbReference>
<evidence type="ECO:0000256" key="3">
    <source>
        <dbReference type="ARBA" id="ARBA00022450"/>
    </source>
</evidence>
<dbReference type="InterPro" id="IPR014030">
    <property type="entry name" value="Ketoacyl_synth_N"/>
</dbReference>
<evidence type="ECO:0000313" key="14">
    <source>
        <dbReference type="EMBL" id="TWJ29715.1"/>
    </source>
</evidence>
<dbReference type="FunFam" id="3.40.50.720:FF:000209">
    <property type="entry name" value="Polyketide synthase Pks12"/>
    <property type="match status" value="2"/>
</dbReference>
<evidence type="ECO:0000256" key="4">
    <source>
        <dbReference type="ARBA" id="ARBA00022553"/>
    </source>
</evidence>
<dbReference type="SUPFAM" id="SSF52151">
    <property type="entry name" value="FabD/lysophospholipase-like"/>
    <property type="match status" value="2"/>
</dbReference>
<dbReference type="SMART" id="SM00827">
    <property type="entry name" value="PKS_AT"/>
    <property type="match status" value="2"/>
</dbReference>
<dbReference type="InterPro" id="IPR049552">
    <property type="entry name" value="PKS_DH_N"/>
</dbReference>
<dbReference type="Pfam" id="PF14765">
    <property type="entry name" value="PS-DH"/>
    <property type="match status" value="2"/>
</dbReference>
<dbReference type="Gene3D" id="3.40.50.720">
    <property type="entry name" value="NAD(P)-binding Rossmann-like Domain"/>
    <property type="match status" value="2"/>
</dbReference>
<dbReference type="InterPro" id="IPR013154">
    <property type="entry name" value="ADH-like_N"/>
</dbReference>
<feature type="active site" description="Proton acceptor; for dehydratase activity" evidence="9">
    <location>
        <position position="3048"/>
    </location>
</feature>
<evidence type="ECO:0000256" key="7">
    <source>
        <dbReference type="ARBA" id="ARBA00023268"/>
    </source>
</evidence>
<dbReference type="Proteomes" id="UP000319728">
    <property type="component" value="Unassembled WGS sequence"/>
</dbReference>
<feature type="domain" description="Ketosynthase family 3 (KS3)" evidence="12">
    <location>
        <begin position="2104"/>
        <end position="2530"/>
    </location>
</feature>
<feature type="domain" description="Ketosynthase family 3 (KS3)" evidence="12">
    <location>
        <begin position="4193"/>
        <end position="4633"/>
    </location>
</feature>
<keyword evidence="3" id="KW-0596">Phosphopantetheine</keyword>
<dbReference type="Pfam" id="PF00550">
    <property type="entry name" value="PP-binding"/>
    <property type="match status" value="2"/>
</dbReference>
<dbReference type="InterPro" id="IPR009081">
    <property type="entry name" value="PP-bd_ACP"/>
</dbReference>
<dbReference type="CDD" id="cd05195">
    <property type="entry name" value="enoyl_red"/>
    <property type="match status" value="2"/>
</dbReference>
<evidence type="ECO:0000256" key="8">
    <source>
        <dbReference type="ARBA" id="ARBA00023315"/>
    </source>
</evidence>
<dbReference type="InterPro" id="IPR015083">
    <property type="entry name" value="NorB/c/GfsB-D-like_docking"/>
</dbReference>
<dbReference type="FunFam" id="3.40.47.10:FF:000019">
    <property type="entry name" value="Polyketide synthase type I"/>
    <property type="match status" value="3"/>
</dbReference>
<dbReference type="PANTHER" id="PTHR43775:SF51">
    <property type="entry name" value="INACTIVE PHENOLPHTHIOCEROL SYNTHESIS POLYKETIDE SYNTHASE TYPE I PKS1-RELATED"/>
    <property type="match status" value="1"/>
</dbReference>
<sequence length="4633" mass="479561">MADEEKLLEHLKWVTTELRQAHRRLRELEDAEPEPIAVVGMACRFPGGVSSPEELWDLVATGTDATGTFPTDRGWDLAELYHPDPDHPGTSYSDRGGFLRDAGHFDPTLFGISPREALAMDPQQRLLLETTWEVFERSGIDVGTLRGSRTGVFVGTAGQDYASVLRRLPEGVEGYVLTGTAASVISGRLAYTFGLEGPAVTIDTACSSSLVALHLASQALRDGECTLAVAGGVSVMATPGGFVEFSRQRGLASDGRCKAFSADADGTGWAEGVGMVLVERLSDARRNGHPVLAVIRGSAVNQDGASSGLTAPNGPAQQRVIRQALDNARLTPADVDVVEAHGTGTRLGDPIEAQALLATYGSQRPADQPLWLGSLKSNLGHTQAAAGVAGVIKMVLAMRHGVLPRTLHVDRPTPHVDWTAGAVSLLAEARPWPEVDRPRRAAVSSFGMSGTNAHLVLEQAPTSEPATDDAPGARTLPAVPVLLSAATPAALSAQAGRWAAWLDSETDLRSLDVGFASVTSRTTLDSRVVLSSAGRDDLLAGLRALAAGEPSGAVVTGQAADRGPLAVLFSGQGAQRAGMGRELYDAFPVFAAALDEVCGHLDRALPQPLKTILFAEAGTPEADLLDQTAFTQAGLFAVEVALFRLVESFGIVPDLVGGHSVGEIVAAHVAGVLSLEHACALVAARGRLMQALPAGGGMLAVAAPEAEVAASIEGLTDRLGIAAVNGPSAVVVSGAVEALDEVERLWRERGVRTRRLTVSHAFHSPLMEPMLAKFRTLLTRLTFSAPVLPVVSNLTGTVADGDDLRTPDYWVRHVREAVRYADGVTALRAAGVDTFLEVGPQSVLTAMTADALPGDDDILAVAVQRRDRPEVAGLLGALAELHVHGVPVTWTEWFTDTGASRVDLPTYAFQRERFWPEVASWRVGDVSAAGLGVAGHPLLGAAVRLAGDGGVVLTGRLSVSSHPWLADHVVSGSVVVPGTALVELVVRAGDEVGASRVRELTVVAPLSLPASGGVRVQVRVGDADGAGGRDVAVYSQLDEDADAEWVRHAEGVLEPASADEPVLTAWPPAGASEVDLTGWYPAFAEHGLAYGPVFQGLRRVWSGDGEVFAEVALPQAADGSGFGVHPALLDATLHPIGLLDAGSGSGPRVPFAFEGVQVHAAGAGVLRVRLSRAGAGVRLVAVDESGAPVVSVDSLVLREMGAVSAPSAADRSLFEVTWHVEEVTPVEVAGWTLLTADDSGVDLPGMPAYADVATLLAAVEAGESSPEVVLLPVRGTAGIPVPEAVRASTVDVLATVQAWLAADALADSRLVVLTRGAVPVGDENRVVDLAGAAVWGLLRSAQSEHPGRIVLADLDGVLDADAGALVAAVAGDPGPTGGQLAIRGGTVLVPRLTRLTGDDLVPPASGLWHLAPVTPGTLDGVDLVPAPAPALGAGQVRIAVRATGVNFRDVLIALGMYPDPAARMGSEGAGIVLEVGPDVDDLVPGDRVMGMFEPGFGPQVVAQRERVARIPAGWSYAQAASVPLVFLTAYYALHDLAGLRAGESVLIHSGAGGVGMAAIQLAQHFGATVYATASPGKWGTLRDLGVAEERIASSRTTEFEGVFRAASGGAGVDVVLDALAGEFVDASLRLLPRGGRFVEMGKTDVRDPQLVAEQHPGVTYRAFDLNEAGGVRIGQMLAELLALFERGVLEPLPIRVWDVRQARQALRHISQARHVGKVVLTVPTQMDPDGTTLVTGASGTLAGVVARHLVATGRSHRLLLASRRLPVDGSEYAALVAELTEAGATVTPVAVDVADPQQVADLVAGVDPAHPLTAVVHCAGVLADGTITSLGTDAVATVLRPKVDAAWVLHEATVGLDLSAFVVFSSIAATLGSPGQGNYAAANAFLDALAQHRRSEGLPATSIGWGMWATTSSMTAHLDRDDEQRLSRLGMSGLTATEGAALFDAATARALPAIAAARLRITGDAGQVPPILRLLARAGGRRQATGATGTGGSSWRDRLAGLSQDEARRLLVELVCAQAAAVLGHVSAQAVPGGRAFKELGFDSLTSVELRNRLASATGLRLTATLVFDYPTPERLAEHLHEQLGHSVAAAPAAARTVTVPGDDDPIAIVGMACRFPGGVSSPEQLWNLVVSGRDAIDGFPTDRGWDLDTLYDPDADRAGTSTTRQGGFLYDAAEFDPGFFGISPREALAMDPQQRLLLETSWEAFEYAGIDPTSGQGTITGVFIGAASSGYAASGSDGLEGLEGHLLTGTAGSVASGRVAYTFGLEGPAVTVDTACSSSLVALHLAAQALRSGECEMALAGGVALMAAPGMFSEFSRQGGLAPDGRCKAFAGGADGTGWGEGVGMLLVERLSDAQRRGHRVLAVLRGSAVNQDGASNGLTAPNGPSQQRVIRQALANARLTTADVDAVEAHGTGTTLGDPIEAQALLATYGQERPEDRPLLLGSIKSNIGHTQAAAGVAGVIKMVLAMRHGLVPPTLHVDEPSPHVDWTTGAVALATEPTPWPAVDRPRRAAVSSFGISGTNAHAIIEQAPADTPALRPERPTALPGLVTADAVPLPVSARGARALRDQAARIRDHLAERPDLDLLDLGYSLATGRAHHPYRQVVVAADRDDALAGLATLAEAEHPASIGDGTPKVVFVFPGQGSQWTGMALDLLDSSPVFRSRMEECAAELSRLVDWSIEDVLRGTPGAPPMDRVDVVQPLLFSVMVSLAEVWKACGVRPDAVIGHSQGEIAAACAAGALTLPDAMRLVVARSRGLLAISGLGGMVSVPLSAADTAQLIAPWAESLSVAALNGASVTVVSGDATSVAELLATCAERGIRARQIAVDYASHCGHVEAVREDLAVALGTIESHPTEVAFHSTVTGDLIDTTELDADYWYRNLREPVRLAPVVDALITAGYRTFVEVSPHPVLKVVVQDALDRATAEPAGQHPAAGQPGVVVGSLRRDENGPRQLLAALGGLHAAGVPVDWAGVFAGSGASRVDLPTYAFQRERFWPEVASWRVGDVSAAGLGVAGHPLLGAAVRLAGDGGVVLTGRLSVSSHPWLADHVVSGSVVVPGTALVELVVRAGDEVGASRVRELTVVAPLSLPASGGVRVQVRVGEADGAGGREVAVYSQLDDADAEWVRHAEGVLEPAVDEEPGLTTWPPSATEIDLTGWYDVLVGHGLAYGPVFRGLRRVWSGDDEVYAEVVLPDGTADVSGFGVHPALFDAALHPVGLLLSGDGASGPRVPFAFEGVQVHAAGAGVLRVRLTRAGAGVRLVAVDESGAPVVSVDSLVLREMGAVSAPSAADRSLFEVTWQAEEIAPTGEVSGCVLLTADGRTDVAAFPVDLPGMPAYPDVATLLAVVEAGGTLPEVLLLPVPATATGPSVPAAVRALTSEVLGTVQAWLAADALADSRLVVLTRDAVVAQPGDPAGDLAGAAVWGLLRSAQSEHPGRIVLADLDGVLDADAGALVAAVAGDPAPTGGQLAIRGGTVLVPRVTRPTADRLVPSTDRWHVAAVEPGTIDGVDLVAGTDLPLAAGQVRIAVRATGVNFRDVLIALGMYPDSTAVMGSEGAGVVLEVGPGVDGLVVGDRVFELFEPGFGPQVVAQRDRIARVPAGWSFTEAASVPVVFLTAYYALHDLAGLRAGESVLIHSGAGGVGMAAIQLAQHFGATVYATASPGKWDSLRALGVAEERIASSRTTEFEQAFTSVSGGAGVDVVLDALAGEFVDASLRLLPRGGRFVEMGKTDVRDPELVAEQHPGVTYQAFELNQAGGARIGQMLAELLALFEQGALKPLPTRVWDVRQARQALRHISQARHVGKVVLTVPAQPDPDGTTLVTGASGTLAGVVARHLVATGRSHRLLLASRRLPADGSDYAALVAELTEAGASVTTVAADVADPAQVADLVAGVDAAHPLTAVVHCAGVIADATIGSLDADALATVMRPKVDAAWVLHEATAGLDLSAFVVFSSIAATLGSPGQGNYAAANAFLDALAQHRRAHGLPATSLAWGLWATTSSMTAHLDANEHRRAIRAGSAPLTDAEGLALYDAAQRHGGAHVVLMKVPAVAEGPDADRVPALLRDLVRQPRTRRRSAARNTADLSVAERLAALSPVERRGQLLDLVAGSVAAVLGHRSADTVDPLRPFKEIGFDSLTSVELRNRLASATGLRLPATVAFDYPTPVVLADFLDREIGGRAAPAPSPATVTTTDVDEPIAIVGMACRFPGDVQTPEQLWDLVTAGADVIAPFPTDRGWDVAALRTDAGDGTAVPSNGGFLYDAADFDAAFFGISPREALAMDPQQRLLLETSWEAFERAGIDPLTARGSSTGVYVGLIYHDYAGKALGTSDELDGYVGNGSAGSVASGRISYLFGLEGPAVTVDTACSSSLVALHLAAQALRQNECGLALAGGVSVMSTPGMLAEFSRQRGLSPDGRCKAFGAGADGTGFAEGVGMLLLERLSDAQRNGRRILAVVRGSAVNQDGASSGLTAPNGPSQQRVIRQALANARLTPADVDAVEAHGTGTALGDPIEAQALLATYGQDRPEDRPLLLGSIKSNIGHAQAAAGVAGVIKMVLAMRHGLLPATLHVAEPSPHVDWSAGAVELLAEPRPWPQLDRPAGPPSPRSASPAPTSTPSSNRHPRRHRPRRRRPSPVT</sequence>
<dbReference type="Pfam" id="PF08240">
    <property type="entry name" value="ADH_N"/>
    <property type="match status" value="2"/>
</dbReference>
<feature type="domain" description="Carrier" evidence="11">
    <location>
        <begin position="4099"/>
        <end position="4174"/>
    </location>
</feature>
<dbReference type="GO" id="GO:0004312">
    <property type="term" value="F:fatty acid synthase activity"/>
    <property type="evidence" value="ECO:0007669"/>
    <property type="project" value="TreeGrafter"/>
</dbReference>
<dbReference type="InterPro" id="IPR006162">
    <property type="entry name" value="Ppantetheine_attach_site"/>
</dbReference>
<dbReference type="InterPro" id="IPR042104">
    <property type="entry name" value="PKS_dehydratase_sf"/>
</dbReference>
<dbReference type="InterPro" id="IPR011032">
    <property type="entry name" value="GroES-like_sf"/>
</dbReference>
<dbReference type="Gene3D" id="3.40.50.11460">
    <property type="match status" value="2"/>
</dbReference>
<dbReference type="GO" id="GO:0016491">
    <property type="term" value="F:oxidoreductase activity"/>
    <property type="evidence" value="ECO:0007669"/>
    <property type="project" value="InterPro"/>
</dbReference>
<name>A0A562WHQ2_9ACTN</name>
<feature type="region of interest" description="Disordered" evidence="10">
    <location>
        <begin position="4587"/>
        <end position="4633"/>
    </location>
</feature>
<comment type="cofactor">
    <cofactor evidence="1">
        <name>pantetheine 4'-phosphate</name>
        <dbReference type="ChEBI" id="CHEBI:47942"/>
    </cofactor>
</comment>
<dbReference type="Pfam" id="PF00698">
    <property type="entry name" value="Acyl_transf_1"/>
    <property type="match status" value="2"/>
</dbReference>
<dbReference type="GO" id="GO:0033068">
    <property type="term" value="P:macrolide biosynthetic process"/>
    <property type="evidence" value="ECO:0007669"/>
    <property type="project" value="UniProtKB-ARBA"/>
</dbReference>
<evidence type="ECO:0000256" key="1">
    <source>
        <dbReference type="ARBA" id="ARBA00001957"/>
    </source>
</evidence>
<dbReference type="SMART" id="SM00822">
    <property type="entry name" value="PKS_KR"/>
    <property type="match status" value="2"/>
</dbReference>
<dbReference type="SMART" id="SM00825">
    <property type="entry name" value="PKS_KS"/>
    <property type="match status" value="3"/>
</dbReference>
<dbReference type="Pfam" id="PF16197">
    <property type="entry name" value="KAsynt_C_assoc"/>
    <property type="match status" value="2"/>
</dbReference>
<dbReference type="PROSITE" id="PS52019">
    <property type="entry name" value="PKS_MFAS_DH"/>
    <property type="match status" value="2"/>
</dbReference>
<dbReference type="InterPro" id="IPR020843">
    <property type="entry name" value="ER"/>
</dbReference>
<feature type="domain" description="PKS/mFAS DH" evidence="13">
    <location>
        <begin position="936"/>
        <end position="1206"/>
    </location>
</feature>
<accession>A0A562WHQ2</accession>
<dbReference type="InterPro" id="IPR016035">
    <property type="entry name" value="Acyl_Trfase/lysoPLipase"/>
</dbReference>
<feature type="active site" description="Proton acceptor; for dehydratase activity" evidence="9">
    <location>
        <position position="968"/>
    </location>
</feature>
<dbReference type="InterPro" id="IPR055123">
    <property type="entry name" value="SpnB-like_Rossmann"/>
</dbReference>
<dbReference type="Gene3D" id="3.40.366.10">
    <property type="entry name" value="Malonyl-Coenzyme A Acyl Carrier Protein, domain 2"/>
    <property type="match status" value="2"/>
</dbReference>
<feature type="active site" description="Proton donor; for dehydratase activity" evidence="9">
    <location>
        <position position="3209"/>
    </location>
</feature>
<evidence type="ECO:0000259" key="12">
    <source>
        <dbReference type="PROSITE" id="PS52004"/>
    </source>
</evidence>
<proteinExistence type="predicted"/>
<evidence type="ECO:0000256" key="10">
    <source>
        <dbReference type="SAM" id="MobiDB-lite"/>
    </source>
</evidence>
<dbReference type="Gene3D" id="3.10.129.110">
    <property type="entry name" value="Polyketide synthase dehydratase"/>
    <property type="match status" value="2"/>
</dbReference>
<dbReference type="CDD" id="cd08956">
    <property type="entry name" value="KR_3_FAS_SDR_x"/>
    <property type="match status" value="2"/>
</dbReference>
<feature type="domain" description="Ketosynthase family 3 (KS3)" evidence="12">
    <location>
        <begin position="33"/>
        <end position="459"/>
    </location>
</feature>
<feature type="region of interest" description="N-terminal hotdog fold" evidence="9">
    <location>
        <begin position="3016"/>
        <end position="3139"/>
    </location>
</feature>
<keyword evidence="4" id="KW-0597">Phosphoprotein</keyword>
<dbReference type="SMART" id="SM00829">
    <property type="entry name" value="PKS_ER"/>
    <property type="match status" value="2"/>
</dbReference>
<dbReference type="InterPro" id="IPR036291">
    <property type="entry name" value="NAD(P)-bd_dom_sf"/>
</dbReference>
<dbReference type="InterPro" id="IPR020841">
    <property type="entry name" value="PKS_Beta-ketoAc_synthase_dom"/>
</dbReference>
<feature type="active site" description="Proton donor; for dehydratase activity" evidence="9">
    <location>
        <position position="1130"/>
    </location>
</feature>
<evidence type="ECO:0000256" key="9">
    <source>
        <dbReference type="PROSITE-ProRule" id="PRU01363"/>
    </source>
</evidence>
<dbReference type="GO" id="GO:0031177">
    <property type="term" value="F:phosphopantetheine binding"/>
    <property type="evidence" value="ECO:0007669"/>
    <property type="project" value="InterPro"/>
</dbReference>
<dbReference type="SUPFAM" id="SSF50129">
    <property type="entry name" value="GroES-like"/>
    <property type="match status" value="2"/>
</dbReference>
<dbReference type="FunFam" id="3.40.366.10:FF:000002">
    <property type="entry name" value="Probable polyketide synthase 2"/>
    <property type="match status" value="2"/>
</dbReference>
<keyword evidence="5" id="KW-0808">Transferase</keyword>
<dbReference type="EMBL" id="VLLP01000001">
    <property type="protein sequence ID" value="TWJ29715.1"/>
    <property type="molecule type" value="Genomic_DNA"/>
</dbReference>
<dbReference type="Pfam" id="PF00109">
    <property type="entry name" value="ketoacyl-synt"/>
    <property type="match status" value="3"/>
</dbReference>
<dbReference type="SMART" id="SM01294">
    <property type="entry name" value="PKS_PP_betabranch"/>
    <property type="match status" value="2"/>
</dbReference>
<keyword evidence="8" id="KW-0012">Acyltransferase</keyword>
<feature type="compositionally biased region" description="Low complexity" evidence="10">
    <location>
        <begin position="4603"/>
        <end position="4616"/>
    </location>
</feature>
<keyword evidence="6" id="KW-0045">Antibiotic biosynthesis</keyword>
<dbReference type="SUPFAM" id="SSF47336">
    <property type="entry name" value="ACP-like"/>
    <property type="match status" value="2"/>
</dbReference>
<dbReference type="Gene3D" id="1.10.1200.10">
    <property type="entry name" value="ACP-like"/>
    <property type="match status" value="2"/>
</dbReference>
<evidence type="ECO:0000313" key="15">
    <source>
        <dbReference type="Proteomes" id="UP000319728"/>
    </source>
</evidence>
<dbReference type="PROSITE" id="PS00012">
    <property type="entry name" value="PHOSPHOPANTETHEINE"/>
    <property type="match status" value="2"/>
</dbReference>